<reference evidence="2 3" key="1">
    <citation type="journal article" date="2013" name="BMC Genomics">
        <title>The miniature genome of a carnivorous plant Genlisea aurea contains a low number of genes and short non-coding sequences.</title>
        <authorList>
            <person name="Leushkin E.V."/>
            <person name="Sutormin R.A."/>
            <person name="Nabieva E.R."/>
            <person name="Penin A.A."/>
            <person name="Kondrashov A.S."/>
            <person name="Logacheva M.D."/>
        </authorList>
    </citation>
    <scope>NUCLEOTIDE SEQUENCE [LARGE SCALE GENOMIC DNA]</scope>
</reference>
<dbReference type="InterPro" id="IPR036691">
    <property type="entry name" value="Endo/exonu/phosph_ase_sf"/>
</dbReference>
<dbReference type="OrthoDB" id="1745081at2759"/>
<feature type="domain" description="Reverse transcriptase" evidence="1">
    <location>
        <begin position="323"/>
        <end position="588"/>
    </location>
</feature>
<dbReference type="PROSITE" id="PS50878">
    <property type="entry name" value="RT_POL"/>
    <property type="match status" value="1"/>
</dbReference>
<dbReference type="Gene3D" id="3.60.10.10">
    <property type="entry name" value="Endonuclease/exonuclease/phosphatase"/>
    <property type="match status" value="1"/>
</dbReference>
<organism evidence="2 3">
    <name type="scientific">Genlisea aurea</name>
    <dbReference type="NCBI Taxonomy" id="192259"/>
    <lineage>
        <taxon>Eukaryota</taxon>
        <taxon>Viridiplantae</taxon>
        <taxon>Streptophyta</taxon>
        <taxon>Embryophyta</taxon>
        <taxon>Tracheophyta</taxon>
        <taxon>Spermatophyta</taxon>
        <taxon>Magnoliopsida</taxon>
        <taxon>eudicotyledons</taxon>
        <taxon>Gunneridae</taxon>
        <taxon>Pentapetalae</taxon>
        <taxon>asterids</taxon>
        <taxon>lamiids</taxon>
        <taxon>Lamiales</taxon>
        <taxon>Lentibulariaceae</taxon>
        <taxon>Genlisea</taxon>
    </lineage>
</organism>
<comment type="caution">
    <text evidence="2">The sequence shown here is derived from an EMBL/GenBank/DDBJ whole genome shotgun (WGS) entry which is preliminary data.</text>
</comment>
<dbReference type="EMBL" id="AUSU01002042">
    <property type="protein sequence ID" value="EPS69625.1"/>
    <property type="molecule type" value="Genomic_DNA"/>
</dbReference>
<gene>
    <name evidence="2" type="ORF">M569_05141</name>
</gene>
<dbReference type="SUPFAM" id="SSF56219">
    <property type="entry name" value="DNase I-like"/>
    <property type="match status" value="1"/>
</dbReference>
<proteinExistence type="predicted"/>
<dbReference type="CDD" id="cd01650">
    <property type="entry name" value="RT_nLTR_like"/>
    <property type="match status" value="1"/>
</dbReference>
<name>S8CS33_9LAMI</name>
<dbReference type="AlphaFoldDB" id="S8CS33"/>
<dbReference type="InterPro" id="IPR043502">
    <property type="entry name" value="DNA/RNA_pol_sf"/>
</dbReference>
<dbReference type="InterPro" id="IPR005135">
    <property type="entry name" value="Endo/exonuclease/phosphatase"/>
</dbReference>
<protein>
    <recommendedName>
        <fullName evidence="1">Reverse transcriptase domain-containing protein</fullName>
    </recommendedName>
</protein>
<dbReference type="Pfam" id="PF03372">
    <property type="entry name" value="Exo_endo_phos"/>
    <property type="match status" value="1"/>
</dbReference>
<dbReference type="SUPFAM" id="SSF56672">
    <property type="entry name" value="DNA/RNA polymerases"/>
    <property type="match status" value="1"/>
</dbReference>
<keyword evidence="3" id="KW-1185">Reference proteome</keyword>
<evidence type="ECO:0000313" key="3">
    <source>
        <dbReference type="Proteomes" id="UP000015453"/>
    </source>
</evidence>
<dbReference type="InterPro" id="IPR000477">
    <property type="entry name" value="RT_dom"/>
</dbReference>
<dbReference type="PANTHER" id="PTHR33116">
    <property type="entry name" value="REVERSE TRANSCRIPTASE ZINC-BINDING DOMAIN-CONTAINING PROTEIN-RELATED-RELATED"/>
    <property type="match status" value="1"/>
</dbReference>
<dbReference type="GO" id="GO:0003824">
    <property type="term" value="F:catalytic activity"/>
    <property type="evidence" value="ECO:0007669"/>
    <property type="project" value="InterPro"/>
</dbReference>
<sequence length="806" mass="90750">MSLFVWNCRGLRSASTVRRLREIISIEAPSIIFLSETKCMDSYIDWLKDHLSYFGVAVSAIGLALLWRKDVAVSLLSFCPSYIDVLVQFTANSVQWRFTGFYGHSVVTMRTLSWRTLRQLRLHSSKPWLVAGDFNKVTIPSEFDSAHLRAEPQMRSFRKALEDCELHDIGFSGFPFTWCNKRKYPDTVRARLDRAVATTPWSQLYPTALVKHLSHGPSDHLPLLIAAKRPSAEVGPFHQHQTLLLGEFRTGTLRFSMLRLLRNGRKTALFATSVPDQTYMDSILDVIPCTVTATMKATLERPYTAAETYWPVVGPATTNAVLKLLNHGIMEPGMNHSYIALIPKVADPQEPAQFRPISLSNVVYKIASKMVAIRIKPIMEKIVSKEQAAFFSGRSITGNILLAYEVNHSIKAARRGYSSYGALNLDVSKTFDRIEWPFLEKVLRRHGFPDSTIATIMLCVTSASYSILINGSPEGHVTPTRGIRQGDPISPYLFILCSDTLSRLLNEESVRNPDLGKINLEKSSLSIPSESDTHYKHLLSVAAGVPLADALGRYLGLPSLIGMSKKAAFRDLRDRIQNRIFHWHTKFLSKAGKIVLIKAVLQAISTYAMQCFRLPTTMITELNGLFSNFWWHDRGRPKMHLLAWNELCQPIIRGGLGFRNLAIFNKALLAKQCWRIFTRQELLISQLLKGKYFRNTSFLQAPLGRSPFIHMAQHSLGTGIIGFRRPDLSAHLLVSDLIDQNVSDWNRGLTCMVFKPATYLGLISDGQHHHEFLEAALENCPTAKDHPFCMEVMPAHSTDKNSPEAA</sequence>
<evidence type="ECO:0000313" key="2">
    <source>
        <dbReference type="EMBL" id="EPS69625.1"/>
    </source>
</evidence>
<accession>S8CS33</accession>
<dbReference type="PANTHER" id="PTHR33116:SF86">
    <property type="entry name" value="REVERSE TRANSCRIPTASE DOMAIN-CONTAINING PROTEIN"/>
    <property type="match status" value="1"/>
</dbReference>
<dbReference type="Proteomes" id="UP000015453">
    <property type="component" value="Unassembled WGS sequence"/>
</dbReference>
<evidence type="ECO:0000259" key="1">
    <source>
        <dbReference type="PROSITE" id="PS50878"/>
    </source>
</evidence>
<dbReference type="Pfam" id="PF00078">
    <property type="entry name" value="RVT_1"/>
    <property type="match status" value="1"/>
</dbReference>